<feature type="transmembrane region" description="Helical" evidence="1">
    <location>
        <begin position="43"/>
        <end position="63"/>
    </location>
</feature>
<dbReference type="PANTHER" id="PTHR10790:SF51">
    <property type="entry name" value="TETRATRICOPEPTIDE REPEAT PROTEIN"/>
    <property type="match status" value="1"/>
</dbReference>
<feature type="transmembrane region" description="Helical" evidence="1">
    <location>
        <begin position="220"/>
        <end position="243"/>
    </location>
</feature>
<keyword evidence="1" id="KW-0812">Transmembrane</keyword>
<name>A0A1F7XSP6_9BACT</name>
<dbReference type="AlphaFoldDB" id="A0A1F7XSP6"/>
<reference evidence="2 3" key="1">
    <citation type="journal article" date="2016" name="Nat. Commun.">
        <title>Thousands of microbial genomes shed light on interconnected biogeochemical processes in an aquifer system.</title>
        <authorList>
            <person name="Anantharaman K."/>
            <person name="Brown C.T."/>
            <person name="Hug L.A."/>
            <person name="Sharon I."/>
            <person name="Castelle C.J."/>
            <person name="Probst A.J."/>
            <person name="Thomas B.C."/>
            <person name="Singh A."/>
            <person name="Wilkins M.J."/>
            <person name="Karaoz U."/>
            <person name="Brodie E.L."/>
            <person name="Williams K.H."/>
            <person name="Hubbard S.S."/>
            <person name="Banfield J.F."/>
        </authorList>
    </citation>
    <scope>NUCLEOTIDE SEQUENCE [LARGE SCALE GENOMIC DNA]</scope>
</reference>
<evidence type="ECO:0008006" key="4">
    <source>
        <dbReference type="Google" id="ProtNLM"/>
    </source>
</evidence>
<accession>A0A1F7XSP6</accession>
<feature type="transmembrane region" description="Helical" evidence="1">
    <location>
        <begin position="435"/>
        <end position="455"/>
    </location>
</feature>
<organism evidence="2 3">
    <name type="scientific">Candidatus Woesebacteria bacterium RIFCSPHIGHO2_01_FULL_37_10</name>
    <dbReference type="NCBI Taxonomy" id="1802489"/>
    <lineage>
        <taxon>Bacteria</taxon>
        <taxon>Candidatus Woeseibacteriota</taxon>
    </lineage>
</organism>
<dbReference type="Proteomes" id="UP000178446">
    <property type="component" value="Unassembled WGS sequence"/>
</dbReference>
<feature type="transmembrane region" description="Helical" evidence="1">
    <location>
        <begin position="475"/>
        <end position="493"/>
    </location>
</feature>
<feature type="transmembrane region" description="Helical" evidence="1">
    <location>
        <begin position="403"/>
        <end position="423"/>
    </location>
</feature>
<feature type="transmembrane region" description="Helical" evidence="1">
    <location>
        <begin position="183"/>
        <end position="208"/>
    </location>
</feature>
<feature type="transmembrane region" description="Helical" evidence="1">
    <location>
        <begin position="365"/>
        <end position="383"/>
    </location>
</feature>
<feature type="transmembrane region" description="Helical" evidence="1">
    <location>
        <begin position="505"/>
        <end position="522"/>
    </location>
</feature>
<feature type="transmembrane region" description="Helical" evidence="1">
    <location>
        <begin position="335"/>
        <end position="353"/>
    </location>
</feature>
<feature type="transmembrane region" description="Helical" evidence="1">
    <location>
        <begin position="6"/>
        <end position="31"/>
    </location>
</feature>
<keyword evidence="1" id="KW-1133">Transmembrane helix</keyword>
<gene>
    <name evidence="2" type="ORF">A2685_03085</name>
</gene>
<evidence type="ECO:0000256" key="1">
    <source>
        <dbReference type="SAM" id="Phobius"/>
    </source>
</evidence>
<sequence length="684" mass="78673">MFLSDINFVIVWWLVFFIIGMLNIPLTWYFFRKFTDNGYAFSKVIGSLLVTYLVFIFGVFKISPFSRTSVMFFLIVNAVVNLFIFFRNKEKILASYRQKIKFIIFAEILFLFGVVLWSFVRGNQPNIEGLEKFMDYGFIKSLLRSRYLPPADMWAAGNYINYYWFGHLWVAVLTKLSNIPPKITYNLMLSAIMGITLSFAFSIASTLVKFSKYNINKKNLFLAGFISAVILTFGGNFHAPYFVLKDGSQKYWYPDATRFIGYNPDTNDKTIHEFPQYSYIVSDLHAHLINLPFALLYFALLLKASNQGFNVKKISQLVPLGFLMGVQFMSNTWDFGNLMLASGIVIGLANLKYKGINIKSFIKTAVYLSGITGVAIITLLPFYLNFVSIAQGVALVNARSPLWQLSILWGFPAVLTVIFLSVLIQRFPKVKRVDLFVLSILIASWILIFLPEFIYVKDIYIASHHRANTMFKLTYQAFVMFYTLGGYIVVRTITYYKKSKVGKILPIFFIFLISSILIYPYFGVKSYYGELKVYKGLDGEKWFDQSYPEAYAVVNWLNKNVSGQPVILEAPGDSYTQFNAISAYTGLPTISGWFVHEWLWRGTADFPQERVGEITEIYTSYDINKTLSLLRKYKVEYVIVGTFEREKFPDLYEQKFLQIGKVVFTSGTTKIYDVLPALKSEVSF</sequence>
<keyword evidence="1" id="KW-0472">Membrane</keyword>
<feature type="transmembrane region" description="Helical" evidence="1">
    <location>
        <begin position="100"/>
        <end position="120"/>
    </location>
</feature>
<dbReference type="EMBL" id="MGGB01000058">
    <property type="protein sequence ID" value="OGM18064.1"/>
    <property type="molecule type" value="Genomic_DNA"/>
</dbReference>
<evidence type="ECO:0000313" key="2">
    <source>
        <dbReference type="EMBL" id="OGM18064.1"/>
    </source>
</evidence>
<dbReference type="PANTHER" id="PTHR10790">
    <property type="entry name" value="TPR-DOMAIN CONTAINING PROTEIN"/>
    <property type="match status" value="1"/>
</dbReference>
<evidence type="ECO:0000313" key="3">
    <source>
        <dbReference type="Proteomes" id="UP000178446"/>
    </source>
</evidence>
<feature type="transmembrane region" description="Helical" evidence="1">
    <location>
        <begin position="284"/>
        <end position="302"/>
    </location>
</feature>
<dbReference type="Pfam" id="PF10060">
    <property type="entry name" value="DUF2298"/>
    <property type="match status" value="2"/>
</dbReference>
<dbReference type="InterPro" id="IPR018746">
    <property type="entry name" value="DUF2298"/>
</dbReference>
<proteinExistence type="predicted"/>
<feature type="transmembrane region" description="Helical" evidence="1">
    <location>
        <begin position="69"/>
        <end position="88"/>
    </location>
</feature>
<protein>
    <recommendedName>
        <fullName evidence="4">YYY membrane protein</fullName>
    </recommendedName>
</protein>
<comment type="caution">
    <text evidence="2">The sequence shown here is derived from an EMBL/GenBank/DDBJ whole genome shotgun (WGS) entry which is preliminary data.</text>
</comment>